<dbReference type="InterPro" id="IPR029058">
    <property type="entry name" value="AB_hydrolase_fold"/>
</dbReference>
<proteinExistence type="predicted"/>
<keyword evidence="1" id="KW-0378">Hydrolase</keyword>
<reference evidence="4" key="1">
    <citation type="journal article" date="2020" name="Stud. Mycol.">
        <title>101 Dothideomycetes genomes: a test case for predicting lifestyles and emergence of pathogens.</title>
        <authorList>
            <person name="Haridas S."/>
            <person name="Albert R."/>
            <person name="Binder M."/>
            <person name="Bloem J."/>
            <person name="Labutti K."/>
            <person name="Salamov A."/>
            <person name="Andreopoulos B."/>
            <person name="Baker S."/>
            <person name="Barry K."/>
            <person name="Bills G."/>
            <person name="Bluhm B."/>
            <person name="Cannon C."/>
            <person name="Castanera R."/>
            <person name="Culley D."/>
            <person name="Daum C."/>
            <person name="Ezra D."/>
            <person name="Gonzalez J."/>
            <person name="Henrissat B."/>
            <person name="Kuo A."/>
            <person name="Liang C."/>
            <person name="Lipzen A."/>
            <person name="Lutzoni F."/>
            <person name="Magnuson J."/>
            <person name="Mondo S."/>
            <person name="Nolan M."/>
            <person name="Ohm R."/>
            <person name="Pangilinan J."/>
            <person name="Park H.-J."/>
            <person name="Ramirez L."/>
            <person name="Alfaro M."/>
            <person name="Sun H."/>
            <person name="Tritt A."/>
            <person name="Yoshinaga Y."/>
            <person name="Zwiers L.-H."/>
            <person name="Turgeon B."/>
            <person name="Goodwin S."/>
            <person name="Spatafora J."/>
            <person name="Crous P."/>
            <person name="Grigoriev I."/>
        </authorList>
    </citation>
    <scope>NUCLEOTIDE SEQUENCE</scope>
    <source>
        <strain evidence="4">CBS 130266</strain>
    </source>
</reference>
<dbReference type="GO" id="GO:0052689">
    <property type="term" value="F:carboxylic ester hydrolase activity"/>
    <property type="evidence" value="ECO:0007669"/>
    <property type="project" value="UniProtKB-ARBA"/>
</dbReference>
<dbReference type="PANTHER" id="PTHR33630:SF9">
    <property type="entry name" value="CUTINASE 4"/>
    <property type="match status" value="1"/>
</dbReference>
<dbReference type="SMART" id="SM01110">
    <property type="entry name" value="Cutinase"/>
    <property type="match status" value="1"/>
</dbReference>
<keyword evidence="5" id="KW-1185">Reference proteome</keyword>
<dbReference type="EMBL" id="MU007014">
    <property type="protein sequence ID" value="KAF2435004.1"/>
    <property type="molecule type" value="Genomic_DNA"/>
</dbReference>
<evidence type="ECO:0000256" key="1">
    <source>
        <dbReference type="ARBA" id="ARBA00022801"/>
    </source>
</evidence>
<dbReference type="Proteomes" id="UP000800235">
    <property type="component" value="Unassembled WGS sequence"/>
</dbReference>
<organism evidence="4 5">
    <name type="scientific">Tothia fuscella</name>
    <dbReference type="NCBI Taxonomy" id="1048955"/>
    <lineage>
        <taxon>Eukaryota</taxon>
        <taxon>Fungi</taxon>
        <taxon>Dikarya</taxon>
        <taxon>Ascomycota</taxon>
        <taxon>Pezizomycotina</taxon>
        <taxon>Dothideomycetes</taxon>
        <taxon>Pleosporomycetidae</taxon>
        <taxon>Venturiales</taxon>
        <taxon>Cylindrosympodiaceae</taxon>
        <taxon>Tothia</taxon>
    </lineage>
</organism>
<accession>A0A9P4U1T4</accession>
<feature type="signal peptide" evidence="3">
    <location>
        <begin position="1"/>
        <end position="20"/>
    </location>
</feature>
<comment type="caution">
    <text evidence="4">The sequence shown here is derived from an EMBL/GenBank/DDBJ whole genome shotgun (WGS) entry which is preliminary data.</text>
</comment>
<evidence type="ECO:0000313" key="4">
    <source>
        <dbReference type="EMBL" id="KAF2435004.1"/>
    </source>
</evidence>
<evidence type="ECO:0000313" key="5">
    <source>
        <dbReference type="Proteomes" id="UP000800235"/>
    </source>
</evidence>
<protein>
    <submittedName>
        <fullName evidence="4">Alpha/beta-hydrolase</fullName>
    </submittedName>
</protein>
<dbReference type="AlphaFoldDB" id="A0A9P4U1T4"/>
<feature type="chain" id="PRO_5040218206" evidence="3">
    <location>
        <begin position="21"/>
        <end position="251"/>
    </location>
</feature>
<evidence type="ECO:0000256" key="2">
    <source>
        <dbReference type="ARBA" id="ARBA00023157"/>
    </source>
</evidence>
<dbReference type="Gene3D" id="3.40.50.1820">
    <property type="entry name" value="alpha/beta hydrolase"/>
    <property type="match status" value="1"/>
</dbReference>
<sequence length="251" mass="26231">MHRTILISLATATTFLQANAQAKCSKVADVNTTVNPLVPFRPNTATFPCDMGIPIPLGKVPTGCAKFEIIVARGTSEPGDLGMIVGDPLVARVKRDMPGVDVRGYPVQYPASRNTTSAPSGAQDVQNRLIAQMKECPDEKFALVGYSQGGRVVSMATNRMNATLSKNILAVVLYGAGLGNATGSLSGITLANCAPGDIACSDSGTGAGHVSYNNEGTVWHDRTSQYIVAAFNGKPVEQKGPKLVRNPTGGL</sequence>
<dbReference type="SUPFAM" id="SSF53474">
    <property type="entry name" value="alpha/beta-Hydrolases"/>
    <property type="match status" value="1"/>
</dbReference>
<dbReference type="PANTHER" id="PTHR33630">
    <property type="entry name" value="CUTINASE RV1984C-RELATED-RELATED"/>
    <property type="match status" value="1"/>
</dbReference>
<dbReference type="OrthoDB" id="2975078at2759"/>
<name>A0A9P4U1T4_9PEZI</name>
<dbReference type="InterPro" id="IPR000675">
    <property type="entry name" value="Cutinase/axe"/>
</dbReference>
<evidence type="ECO:0000256" key="3">
    <source>
        <dbReference type="SAM" id="SignalP"/>
    </source>
</evidence>
<keyword evidence="2" id="KW-1015">Disulfide bond</keyword>
<gene>
    <name evidence="4" type="ORF">EJ08DRAFT_722237</name>
</gene>
<keyword evidence="3" id="KW-0732">Signal</keyword>
<dbReference type="Pfam" id="PF01083">
    <property type="entry name" value="Cutinase"/>
    <property type="match status" value="1"/>
</dbReference>